<reference evidence="2 3" key="1">
    <citation type="submission" date="2017-05" db="EMBL/GenBank/DDBJ databases">
        <title>De novo genome assembly of Deniococcus indicus strain DR1.</title>
        <authorList>
            <person name="Chauhan D."/>
            <person name="Yennamalli R.M."/>
            <person name="Priyadarshini R."/>
        </authorList>
    </citation>
    <scope>NUCLEOTIDE SEQUENCE [LARGE SCALE GENOMIC DNA]</scope>
    <source>
        <strain evidence="2 3">DR1</strain>
    </source>
</reference>
<feature type="transmembrane region" description="Helical" evidence="1">
    <location>
        <begin position="85"/>
        <end position="106"/>
    </location>
</feature>
<accession>A0A246BPU0</accession>
<keyword evidence="1" id="KW-0812">Transmembrane</keyword>
<dbReference type="Proteomes" id="UP000197208">
    <property type="component" value="Unassembled WGS sequence"/>
</dbReference>
<keyword evidence="1" id="KW-0472">Membrane</keyword>
<proteinExistence type="predicted"/>
<evidence type="ECO:0000256" key="1">
    <source>
        <dbReference type="SAM" id="Phobius"/>
    </source>
</evidence>
<keyword evidence="3" id="KW-1185">Reference proteome</keyword>
<feature type="transmembrane region" description="Helical" evidence="1">
    <location>
        <begin position="15"/>
        <end position="36"/>
    </location>
</feature>
<dbReference type="Pfam" id="PF06961">
    <property type="entry name" value="DUF1294"/>
    <property type="match status" value="1"/>
</dbReference>
<dbReference type="AlphaFoldDB" id="A0A246BPU0"/>
<dbReference type="EMBL" id="NHMK01000009">
    <property type="protein sequence ID" value="OWL97673.1"/>
    <property type="molecule type" value="Genomic_DNA"/>
</dbReference>
<dbReference type="RefSeq" id="WP_088247480.1">
    <property type="nucleotide sequence ID" value="NZ_BNAM01000002.1"/>
</dbReference>
<evidence type="ECO:0000313" key="2">
    <source>
        <dbReference type="EMBL" id="OWL97673.1"/>
    </source>
</evidence>
<dbReference type="InterPro" id="IPR010718">
    <property type="entry name" value="DUF1294"/>
</dbReference>
<comment type="caution">
    <text evidence="2">The sequence shown here is derived from an EMBL/GenBank/DDBJ whole genome shotgun (WGS) entry which is preliminary data.</text>
</comment>
<evidence type="ECO:0000313" key="3">
    <source>
        <dbReference type="Proteomes" id="UP000197208"/>
    </source>
</evidence>
<sequence>MGSDWQLNVPALLDTLLRAFVAWQVVWGLVAFVAVWRDKQLAQAREGRLPEATLHRFERLGGWAGSWAAQQVFRHKTRKVAYQRVFRGICLWWAVAWAALLALVVWI</sequence>
<dbReference type="OrthoDB" id="72963at2"/>
<organism evidence="2 3">
    <name type="scientific">Deinococcus indicus</name>
    <dbReference type="NCBI Taxonomy" id="223556"/>
    <lineage>
        <taxon>Bacteria</taxon>
        <taxon>Thermotogati</taxon>
        <taxon>Deinococcota</taxon>
        <taxon>Deinococci</taxon>
        <taxon>Deinococcales</taxon>
        <taxon>Deinococcaceae</taxon>
        <taxon>Deinococcus</taxon>
    </lineage>
</organism>
<protein>
    <recommendedName>
        <fullName evidence="4">DUF1294 domain-containing protein</fullName>
    </recommendedName>
</protein>
<keyword evidence="1" id="KW-1133">Transmembrane helix</keyword>
<name>A0A246BPU0_9DEIO</name>
<evidence type="ECO:0008006" key="4">
    <source>
        <dbReference type="Google" id="ProtNLM"/>
    </source>
</evidence>
<gene>
    <name evidence="2" type="ORF">CBQ26_05270</name>
</gene>